<dbReference type="KEGG" id="vg:23679649"/>
<name>A0A068F1Y7_9CAUD</name>
<reference evidence="2 3" key="1">
    <citation type="submission" date="2014-03" db="EMBL/GenBank/DDBJ databases">
        <authorList>
            <person name="Yoder B.A."/>
            <person name="Colicchio M.A."/>
            <person name="Schafer C.E."/>
            <person name="Abrahim M.R."/>
            <person name="Adkins N.L."/>
            <person name="Burke K.A."/>
            <person name="Churilla B.M."/>
            <person name="Cohen K.L."/>
            <person name="Fasoranti T.O."/>
            <person name="Genkil J.S."/>
            <person name="Kramer Z.J."/>
            <person name="Prout A.K."/>
            <person name="Schwarz A.G."/>
            <person name="Tish M."/>
            <person name="Vispute N."/>
            <person name="Wilkes K.E."/>
            <person name="Williams C.R."/>
            <person name="Xiao X."/>
            <person name="Yu V.J."/>
            <person name="Lapin J.S."/>
            <person name="Ott C.T."/>
            <person name="Walburn T.D."/>
            <person name="Bradley K.W."/>
            <person name="Clarke D.Q."/>
            <person name="Lewis M.F."/>
            <person name="Barker L.P."/>
            <person name="Bailey C."/>
            <person name="Asai D.J."/>
            <person name="Bowman C.A."/>
            <person name="Russell D.A."/>
            <person name="Pope W.H."/>
            <person name="Jacobs-Sera D."/>
            <person name="Hendrix R.W."/>
            <person name="Hatfull G.F."/>
        </authorList>
    </citation>
    <scope>NUCLEOTIDE SEQUENCE [LARGE SCALE GENOMIC DNA]</scope>
</reference>
<dbReference type="SUPFAM" id="SSF56300">
    <property type="entry name" value="Metallo-dependent phosphatases"/>
    <property type="match status" value="1"/>
</dbReference>
<dbReference type="GO" id="GO:0016787">
    <property type="term" value="F:hydrolase activity"/>
    <property type="evidence" value="ECO:0007669"/>
    <property type="project" value="InterPro"/>
</dbReference>
<accession>A0A068F1Y7</accession>
<dbReference type="EMBL" id="KJ567043">
    <property type="protein sequence ID" value="AID58962.1"/>
    <property type="molecule type" value="Genomic_DNA"/>
</dbReference>
<protein>
    <submittedName>
        <fullName evidence="2">Metallophosphoesterase</fullName>
    </submittedName>
</protein>
<dbReference type="GeneID" id="23679649"/>
<dbReference type="Pfam" id="PF00149">
    <property type="entry name" value="Metallophos"/>
    <property type="match status" value="1"/>
</dbReference>
<dbReference type="Proteomes" id="UP000027491">
    <property type="component" value="Segment"/>
</dbReference>
<dbReference type="Gene3D" id="3.60.21.10">
    <property type="match status" value="1"/>
</dbReference>
<evidence type="ECO:0000313" key="3">
    <source>
        <dbReference type="Proteomes" id="UP000027491"/>
    </source>
</evidence>
<dbReference type="RefSeq" id="YP_009124885.1">
    <property type="nucleotide sequence ID" value="NC_026590.1"/>
</dbReference>
<keyword evidence="3" id="KW-1185">Reference proteome</keyword>
<evidence type="ECO:0000259" key="1">
    <source>
        <dbReference type="Pfam" id="PF00149"/>
    </source>
</evidence>
<feature type="domain" description="Calcineurin-like phosphoesterase" evidence="1">
    <location>
        <begin position="6"/>
        <end position="215"/>
    </location>
</feature>
<dbReference type="InterPro" id="IPR029052">
    <property type="entry name" value="Metallo-depent_PP-like"/>
</dbReference>
<sequence>MIEPNRLMVAGDWHGNLGWARNAVKYADQNGCDVIVHAGDFGVWNDNQHDNEYLRKLQAELVEYGVTLYWVDGNHDSHERIAAHMPSSHTPWSFPEYPNIIHLPRGYRWVWFGKTWMALGGAVSVDKMHRAEGKSWWAGETLTLEDVERASRGKVDVIIAHDCPFGVRIPGVGPASEGGNGWPVWVLQESEEHRRLVRAVVESTRPTLYLHGHYHLRYQAFYQYIDGARCLVQGLDCDGSSMDRNTLFINRE</sequence>
<dbReference type="OrthoDB" id="5519at10239"/>
<proteinExistence type="predicted"/>
<evidence type="ECO:0000313" key="2">
    <source>
        <dbReference type="EMBL" id="AID58962.1"/>
    </source>
</evidence>
<gene>
    <name evidence="2" type="primary">143</name>
    <name evidence="2" type="ORF">PBI_GAIA_143</name>
</gene>
<dbReference type="InterPro" id="IPR004843">
    <property type="entry name" value="Calcineurin-like_PHP"/>
</dbReference>
<organism evidence="2 3">
    <name type="scientific">Mycobacterium phage Gaia</name>
    <dbReference type="NCBI Taxonomy" id="1486472"/>
    <lineage>
        <taxon>Viruses</taxon>
        <taxon>Duplodnaviria</taxon>
        <taxon>Heunggongvirae</taxon>
        <taxon>Uroviricota</taxon>
        <taxon>Caudoviricetes</taxon>
        <taxon>Gaiavirus</taxon>
        <taxon>Gaiavirus gaia</taxon>
    </lineage>
</organism>